<dbReference type="InterPro" id="IPR001505">
    <property type="entry name" value="Copper_CuA"/>
</dbReference>
<dbReference type="Proteomes" id="UP000239814">
    <property type="component" value="Chromosome"/>
</dbReference>
<dbReference type="RefSeq" id="WP_105942746.1">
    <property type="nucleotide sequence ID" value="NZ_CP027433.1"/>
</dbReference>
<dbReference type="InterPro" id="IPR002429">
    <property type="entry name" value="CcO_II-like_C"/>
</dbReference>
<gene>
    <name evidence="17" type="ORF">C6V83_12980</name>
</gene>
<evidence type="ECO:0000256" key="7">
    <source>
        <dbReference type="ARBA" id="ARBA00022967"/>
    </source>
</evidence>
<protein>
    <recommendedName>
        <fullName evidence="3">cytochrome-c oxidase</fullName>
        <ecNumber evidence="3">7.1.1.9</ecNumber>
    </recommendedName>
    <alternativeName>
        <fullName evidence="13">Cytochrome aa3 subunit 2</fullName>
    </alternativeName>
</protein>
<comment type="similarity">
    <text evidence="2">Belongs to the cytochrome c oxidase subunit 2 family.</text>
</comment>
<evidence type="ECO:0000256" key="15">
    <source>
        <dbReference type="SAM" id="Phobius"/>
    </source>
</evidence>
<dbReference type="OrthoDB" id="9781261at2"/>
<comment type="subcellular location">
    <subcellularLocation>
        <location evidence="1">Membrane</location>
        <topology evidence="1">Multi-pass membrane protein</topology>
    </subcellularLocation>
</comment>
<dbReference type="Gene3D" id="2.60.40.420">
    <property type="entry name" value="Cupredoxins - blue copper proteins"/>
    <property type="match status" value="1"/>
</dbReference>
<keyword evidence="10" id="KW-0186">Copper</keyword>
<dbReference type="PANTHER" id="PTHR22888:SF9">
    <property type="entry name" value="CYTOCHROME C OXIDASE SUBUNIT 2"/>
    <property type="match status" value="1"/>
</dbReference>
<reference evidence="17 18" key="1">
    <citation type="submission" date="2018-03" db="EMBL/GenBank/DDBJ databases">
        <title>Characteristics and genome of n-alkane degrading marine bacteria Gordonia iterans isolated from crude oil contaminated in Tae-an, South Korea.</title>
        <authorList>
            <person name="Lee S.-S."/>
            <person name="Kim H."/>
        </authorList>
    </citation>
    <scope>NUCLEOTIDE SEQUENCE [LARGE SCALE GENOMIC DNA]</scope>
    <source>
        <strain evidence="17 18">Co17</strain>
    </source>
</reference>
<dbReference type="GO" id="GO:0004129">
    <property type="term" value="F:cytochrome-c oxidase activity"/>
    <property type="evidence" value="ECO:0007669"/>
    <property type="project" value="UniProtKB-EC"/>
</dbReference>
<evidence type="ECO:0000256" key="5">
    <source>
        <dbReference type="ARBA" id="ARBA00022692"/>
    </source>
</evidence>
<keyword evidence="6" id="KW-0479">Metal-binding</keyword>
<evidence type="ECO:0000256" key="4">
    <source>
        <dbReference type="ARBA" id="ARBA00022448"/>
    </source>
</evidence>
<name>A0A2S0KH89_9ACTN</name>
<keyword evidence="9 15" id="KW-1133">Transmembrane helix</keyword>
<dbReference type="SUPFAM" id="SSF81464">
    <property type="entry name" value="Cytochrome c oxidase subunit II-like, transmembrane region"/>
    <property type="match status" value="1"/>
</dbReference>
<dbReference type="PROSITE" id="PS50857">
    <property type="entry name" value="COX2_CUA"/>
    <property type="match status" value="1"/>
</dbReference>
<dbReference type="GO" id="GO:0016020">
    <property type="term" value="C:membrane"/>
    <property type="evidence" value="ECO:0007669"/>
    <property type="project" value="UniProtKB-SubCell"/>
</dbReference>
<evidence type="ECO:0000256" key="9">
    <source>
        <dbReference type="ARBA" id="ARBA00022989"/>
    </source>
</evidence>
<dbReference type="Pfam" id="PF00116">
    <property type="entry name" value="COX2"/>
    <property type="match status" value="1"/>
</dbReference>
<comment type="catalytic activity">
    <reaction evidence="14">
        <text>4 Fe(II)-[cytochrome c] + O2 + 8 H(+)(in) = 4 Fe(III)-[cytochrome c] + 2 H2O + 4 H(+)(out)</text>
        <dbReference type="Rhea" id="RHEA:11436"/>
        <dbReference type="Rhea" id="RHEA-COMP:10350"/>
        <dbReference type="Rhea" id="RHEA-COMP:14399"/>
        <dbReference type="ChEBI" id="CHEBI:15377"/>
        <dbReference type="ChEBI" id="CHEBI:15378"/>
        <dbReference type="ChEBI" id="CHEBI:15379"/>
        <dbReference type="ChEBI" id="CHEBI:29033"/>
        <dbReference type="ChEBI" id="CHEBI:29034"/>
        <dbReference type="EC" id="7.1.1.9"/>
    </reaction>
</comment>
<evidence type="ECO:0000259" key="16">
    <source>
        <dbReference type="PROSITE" id="PS50857"/>
    </source>
</evidence>
<dbReference type="PROSITE" id="PS00078">
    <property type="entry name" value="COX2"/>
    <property type="match status" value="1"/>
</dbReference>
<accession>A0A2S0KH89</accession>
<sequence length="389" mass="43310">MKLTHGGRSSARRNSGASRTVKRLGALGALALAALVTSGCSPEEAVRFGWPSGITPPAKEMLHLWQWACIAALIMGVFVWGLIFWTITFHRRKGNKDATATDPAEELPRQTGYNVPLELAYTAVPFVMIAVLFYFTVMVQTNVERKEPNPPVVVDVTAFQWNWKFGYNTVRLADGTELVTPADAKKGSPFDLQDPEYYEHDGHEVELPGPAGGKDADVRDYLTFDKIETLGTSSEIPILVLPTDTRIQFDLASADVVHSFWVPEFLYKRDVMPFPKENHQDPSFQIEKIERPGAFVGRCAEMCGTYHAMMNFEVRAVSPEVFEAYIKYRLANPEKNNAEALSAVCQQPQSVVTVPFDTRRVATTDTPEYLGDANDTTIPNCTLPQSQEN</sequence>
<dbReference type="KEGG" id="git:C6V83_12980"/>
<dbReference type="GO" id="GO:0042773">
    <property type="term" value="P:ATP synthesis coupled electron transport"/>
    <property type="evidence" value="ECO:0007669"/>
    <property type="project" value="TreeGrafter"/>
</dbReference>
<keyword evidence="11 15" id="KW-0472">Membrane</keyword>
<evidence type="ECO:0000256" key="2">
    <source>
        <dbReference type="ARBA" id="ARBA00007866"/>
    </source>
</evidence>
<evidence type="ECO:0000313" key="17">
    <source>
        <dbReference type="EMBL" id="AVM01033.1"/>
    </source>
</evidence>
<dbReference type="InterPro" id="IPR008972">
    <property type="entry name" value="Cupredoxin"/>
</dbReference>
<dbReference type="InterPro" id="IPR045187">
    <property type="entry name" value="CcO_II"/>
</dbReference>
<keyword evidence="8" id="KW-0249">Electron transport</keyword>
<evidence type="ECO:0000256" key="11">
    <source>
        <dbReference type="ARBA" id="ARBA00023136"/>
    </source>
</evidence>
<evidence type="ECO:0000256" key="3">
    <source>
        <dbReference type="ARBA" id="ARBA00012949"/>
    </source>
</evidence>
<evidence type="ECO:0000256" key="13">
    <source>
        <dbReference type="ARBA" id="ARBA00031399"/>
    </source>
</evidence>
<proteinExistence type="inferred from homology"/>
<dbReference type="GO" id="GO:0005507">
    <property type="term" value="F:copper ion binding"/>
    <property type="evidence" value="ECO:0007669"/>
    <property type="project" value="InterPro"/>
</dbReference>
<keyword evidence="4" id="KW-0813">Transport</keyword>
<evidence type="ECO:0000256" key="8">
    <source>
        <dbReference type="ARBA" id="ARBA00022982"/>
    </source>
</evidence>
<feature type="transmembrane region" description="Helical" evidence="15">
    <location>
        <begin position="119"/>
        <end position="139"/>
    </location>
</feature>
<dbReference type="EMBL" id="CP027433">
    <property type="protein sequence ID" value="AVM01033.1"/>
    <property type="molecule type" value="Genomic_DNA"/>
</dbReference>
<dbReference type="InterPro" id="IPR036257">
    <property type="entry name" value="Cyt_c_oxidase_su2_TM_sf"/>
</dbReference>
<keyword evidence="7" id="KW-1278">Translocase</keyword>
<organism evidence="17 18">
    <name type="scientific">Gordonia iterans</name>
    <dbReference type="NCBI Taxonomy" id="1004901"/>
    <lineage>
        <taxon>Bacteria</taxon>
        <taxon>Bacillati</taxon>
        <taxon>Actinomycetota</taxon>
        <taxon>Actinomycetes</taxon>
        <taxon>Mycobacteriales</taxon>
        <taxon>Gordoniaceae</taxon>
        <taxon>Gordonia</taxon>
    </lineage>
</organism>
<evidence type="ECO:0000256" key="14">
    <source>
        <dbReference type="ARBA" id="ARBA00047816"/>
    </source>
</evidence>
<keyword evidence="18" id="KW-1185">Reference proteome</keyword>
<evidence type="ECO:0000256" key="6">
    <source>
        <dbReference type="ARBA" id="ARBA00022723"/>
    </source>
</evidence>
<comment type="function">
    <text evidence="12">Subunits I and II form the functional core of the enzyme complex. Electrons originating in cytochrome c are transferred via heme a and Cu(A) to the binuclear center formed by heme a3 and Cu(B).</text>
</comment>
<feature type="transmembrane region" description="Helical" evidence="15">
    <location>
        <begin position="64"/>
        <end position="87"/>
    </location>
</feature>
<dbReference type="AlphaFoldDB" id="A0A2S0KH89"/>
<dbReference type="SUPFAM" id="SSF49503">
    <property type="entry name" value="Cupredoxins"/>
    <property type="match status" value="1"/>
</dbReference>
<feature type="domain" description="Cytochrome oxidase subunit II copper A binding" evidence="16">
    <location>
        <begin position="149"/>
        <end position="328"/>
    </location>
</feature>
<evidence type="ECO:0000256" key="12">
    <source>
        <dbReference type="ARBA" id="ARBA00024688"/>
    </source>
</evidence>
<evidence type="ECO:0000313" key="18">
    <source>
        <dbReference type="Proteomes" id="UP000239814"/>
    </source>
</evidence>
<dbReference type="EC" id="7.1.1.9" evidence="3"/>
<dbReference type="Gene3D" id="1.10.287.90">
    <property type="match status" value="1"/>
</dbReference>
<dbReference type="PANTHER" id="PTHR22888">
    <property type="entry name" value="CYTOCHROME C OXIDASE, SUBUNIT II"/>
    <property type="match status" value="1"/>
</dbReference>
<keyword evidence="5 15" id="KW-0812">Transmembrane</keyword>
<evidence type="ECO:0000256" key="10">
    <source>
        <dbReference type="ARBA" id="ARBA00023008"/>
    </source>
</evidence>
<evidence type="ECO:0000256" key="1">
    <source>
        <dbReference type="ARBA" id="ARBA00004141"/>
    </source>
</evidence>